<gene>
    <name evidence="1" type="ORF">DXG03_007956</name>
</gene>
<comment type="caution">
    <text evidence="1">The sequence shown here is derived from an EMBL/GenBank/DDBJ whole genome shotgun (WGS) entry which is preliminary data.</text>
</comment>
<accession>A0A9P7K2U5</accession>
<dbReference type="Proteomes" id="UP000775547">
    <property type="component" value="Unassembled WGS sequence"/>
</dbReference>
<feature type="non-terminal residue" evidence="1">
    <location>
        <position position="51"/>
    </location>
</feature>
<keyword evidence="2" id="KW-1185">Reference proteome</keyword>
<protein>
    <submittedName>
        <fullName evidence="1">Uncharacterized protein</fullName>
    </submittedName>
</protein>
<evidence type="ECO:0000313" key="1">
    <source>
        <dbReference type="EMBL" id="KAG5633241.1"/>
    </source>
</evidence>
<sequence length="51" mass="5748">MSQKRTYEASRSRVARLPRRVLENSMPLNPMFGRKNPPSAVASFSENVIIG</sequence>
<proteinExistence type="predicted"/>
<reference evidence="1" key="1">
    <citation type="submission" date="2020-07" db="EMBL/GenBank/DDBJ databases">
        <authorList>
            <person name="Nieuwenhuis M."/>
            <person name="Van De Peppel L.J.J."/>
        </authorList>
    </citation>
    <scope>NUCLEOTIDE SEQUENCE</scope>
    <source>
        <strain evidence="1">AP01</strain>
        <tissue evidence="1">Mycelium</tissue>
    </source>
</reference>
<dbReference type="AlphaFoldDB" id="A0A9P7K2U5"/>
<name>A0A9P7K2U5_9AGAR</name>
<dbReference type="EMBL" id="JABCKV010006141">
    <property type="protein sequence ID" value="KAG5633241.1"/>
    <property type="molecule type" value="Genomic_DNA"/>
</dbReference>
<reference evidence="1" key="2">
    <citation type="submission" date="2021-10" db="EMBL/GenBank/DDBJ databases">
        <title>Phylogenomics reveals ancestral predisposition of the termite-cultivated fungus Termitomyces towards a domesticated lifestyle.</title>
        <authorList>
            <person name="Auxier B."/>
            <person name="Grum-Grzhimaylo A."/>
            <person name="Cardenas M.E."/>
            <person name="Lodge J.D."/>
            <person name="Laessoe T."/>
            <person name="Pedersen O."/>
            <person name="Smith M.E."/>
            <person name="Kuyper T.W."/>
            <person name="Franco-Molano E.A."/>
            <person name="Baroni T.J."/>
            <person name="Aanen D.K."/>
        </authorList>
    </citation>
    <scope>NUCLEOTIDE SEQUENCE</scope>
    <source>
        <strain evidence="1">AP01</strain>
        <tissue evidence="1">Mycelium</tissue>
    </source>
</reference>
<organism evidence="1 2">
    <name type="scientific">Asterophora parasitica</name>
    <dbReference type="NCBI Taxonomy" id="117018"/>
    <lineage>
        <taxon>Eukaryota</taxon>
        <taxon>Fungi</taxon>
        <taxon>Dikarya</taxon>
        <taxon>Basidiomycota</taxon>
        <taxon>Agaricomycotina</taxon>
        <taxon>Agaricomycetes</taxon>
        <taxon>Agaricomycetidae</taxon>
        <taxon>Agaricales</taxon>
        <taxon>Tricholomatineae</taxon>
        <taxon>Lyophyllaceae</taxon>
        <taxon>Asterophora</taxon>
    </lineage>
</organism>
<evidence type="ECO:0000313" key="2">
    <source>
        <dbReference type="Proteomes" id="UP000775547"/>
    </source>
</evidence>